<dbReference type="AlphaFoldDB" id="A0A1S2VII8"/>
<dbReference type="EMBL" id="MORL01000006">
    <property type="protein sequence ID" value="OIN58577.1"/>
    <property type="molecule type" value="Genomic_DNA"/>
</dbReference>
<keyword evidence="4" id="KW-1185">Reference proteome</keyword>
<feature type="transmembrane region" description="Helical" evidence="1">
    <location>
        <begin position="92"/>
        <end position="111"/>
    </location>
</feature>
<evidence type="ECO:0000259" key="2">
    <source>
        <dbReference type="Pfam" id="PF03372"/>
    </source>
</evidence>
<keyword evidence="3" id="KW-0269">Exonuclease</keyword>
<name>A0A1S2VII8_9BACT</name>
<keyword evidence="3" id="KW-0540">Nuclease</keyword>
<dbReference type="InterPro" id="IPR005135">
    <property type="entry name" value="Endo/exonuclease/phosphatase"/>
</dbReference>
<comment type="caution">
    <text evidence="3">The sequence shown here is derived from an EMBL/GenBank/DDBJ whole genome shotgun (WGS) entry which is preliminary data.</text>
</comment>
<feature type="transmembrane region" description="Helical" evidence="1">
    <location>
        <begin position="65"/>
        <end position="85"/>
    </location>
</feature>
<feature type="transmembrane region" description="Helical" evidence="1">
    <location>
        <begin position="39"/>
        <end position="59"/>
    </location>
</feature>
<keyword evidence="1" id="KW-0472">Membrane</keyword>
<sequence>MKATQTPRPALSEQYHMLVAYAIRAGKLILNQYRQFPKAYAMLGYLFLTMAFCYSPIVGHWLTGFVMMTLPVAIIAGFITCLYLWRKGQHIIATAGLIWVLCSLPVVKRLIGGLGTPAQELTSAKKLNVLSFNSESFGDDHTSAATLKALKADIACFQEYTPNRRIEQQYADQMAKLTCFDNNREVGLALFSQYPIINQYGRIWNRAGGPNINGYLCADIVYGRDTVRVVNVHLWSMGVRVNTVFEALSDGKMMAAAEALYDTFDRLREGFEKRDEQIQEVEAFVAGSRYPVIICGDFNETPFSYSYGQLSKRFSNAFEVAGKGMGFTLNRHPYCVRIDQQFFSADWYVTSCQTISDITVSDHFPVMAQYVLKKSVTHPSAYVASR</sequence>
<dbReference type="Pfam" id="PF03372">
    <property type="entry name" value="Exo_endo_phos"/>
    <property type="match status" value="1"/>
</dbReference>
<organism evidence="3 4">
    <name type="scientific">Arsenicibacter rosenii</name>
    <dbReference type="NCBI Taxonomy" id="1750698"/>
    <lineage>
        <taxon>Bacteria</taxon>
        <taxon>Pseudomonadati</taxon>
        <taxon>Bacteroidota</taxon>
        <taxon>Cytophagia</taxon>
        <taxon>Cytophagales</taxon>
        <taxon>Spirosomataceae</taxon>
        <taxon>Arsenicibacter</taxon>
    </lineage>
</organism>
<dbReference type="InterPro" id="IPR036691">
    <property type="entry name" value="Endo/exonu/phosph_ase_sf"/>
</dbReference>
<protein>
    <submittedName>
        <fullName evidence="3">Endonuclease/exonuclease/phosphatase</fullName>
    </submittedName>
</protein>
<feature type="domain" description="Endonuclease/exonuclease/phosphatase" evidence="2">
    <location>
        <begin position="131"/>
        <end position="363"/>
    </location>
</feature>
<dbReference type="RefSeq" id="WP_071503684.1">
    <property type="nucleotide sequence ID" value="NZ_MORL01000006.1"/>
</dbReference>
<keyword evidence="1" id="KW-1133">Transmembrane helix</keyword>
<evidence type="ECO:0000313" key="3">
    <source>
        <dbReference type="EMBL" id="OIN58577.1"/>
    </source>
</evidence>
<gene>
    <name evidence="3" type="ORF">BLX24_13465</name>
</gene>
<dbReference type="Proteomes" id="UP000181790">
    <property type="component" value="Unassembled WGS sequence"/>
</dbReference>
<reference evidence="3 4" key="1">
    <citation type="submission" date="2016-10" db="EMBL/GenBank/DDBJ databases">
        <title>Arsenicibacter rosenii gen. nov., sp. nov., an efficient arsenic-methylating bacterium isolated from an arsenic-contaminated paddy soil.</title>
        <authorList>
            <person name="Huang K."/>
        </authorList>
    </citation>
    <scope>NUCLEOTIDE SEQUENCE [LARGE SCALE GENOMIC DNA]</scope>
    <source>
        <strain evidence="3 4">SM-1</strain>
    </source>
</reference>
<dbReference type="Gene3D" id="3.60.10.10">
    <property type="entry name" value="Endonuclease/exonuclease/phosphatase"/>
    <property type="match status" value="1"/>
</dbReference>
<dbReference type="SUPFAM" id="SSF56219">
    <property type="entry name" value="DNase I-like"/>
    <property type="match status" value="1"/>
</dbReference>
<dbReference type="OrthoDB" id="635146at2"/>
<evidence type="ECO:0000313" key="4">
    <source>
        <dbReference type="Proteomes" id="UP000181790"/>
    </source>
</evidence>
<keyword evidence="3" id="KW-0378">Hydrolase</keyword>
<dbReference type="GO" id="GO:0004519">
    <property type="term" value="F:endonuclease activity"/>
    <property type="evidence" value="ECO:0007669"/>
    <property type="project" value="UniProtKB-KW"/>
</dbReference>
<dbReference type="CDD" id="cd09084">
    <property type="entry name" value="EEP-2"/>
    <property type="match status" value="1"/>
</dbReference>
<keyword evidence="1" id="KW-0812">Transmembrane</keyword>
<accession>A0A1S2VII8</accession>
<proteinExistence type="predicted"/>
<dbReference type="GO" id="GO:0004527">
    <property type="term" value="F:exonuclease activity"/>
    <property type="evidence" value="ECO:0007669"/>
    <property type="project" value="UniProtKB-KW"/>
</dbReference>
<evidence type="ECO:0000256" key="1">
    <source>
        <dbReference type="SAM" id="Phobius"/>
    </source>
</evidence>
<keyword evidence="3" id="KW-0255">Endonuclease</keyword>